<gene>
    <name evidence="1" type="ORF">LEP1GSC123_2857</name>
</gene>
<dbReference type="AlphaFoldDB" id="M3GXQ7"/>
<dbReference type="Proteomes" id="UP000011783">
    <property type="component" value="Unassembled WGS sequence"/>
</dbReference>
<name>M3GXQ7_LEPBO</name>
<organism evidence="1 2">
    <name type="scientific">Leptospira borgpetersenii str. 200701203</name>
    <dbReference type="NCBI Taxonomy" id="1193007"/>
    <lineage>
        <taxon>Bacteria</taxon>
        <taxon>Pseudomonadati</taxon>
        <taxon>Spirochaetota</taxon>
        <taxon>Spirochaetia</taxon>
        <taxon>Leptospirales</taxon>
        <taxon>Leptospiraceae</taxon>
        <taxon>Leptospira</taxon>
    </lineage>
</organism>
<evidence type="ECO:0000313" key="1">
    <source>
        <dbReference type="EMBL" id="EMF99608.1"/>
    </source>
</evidence>
<accession>M3GXQ7</accession>
<dbReference type="BioCyc" id="LBOR1193007:G11KN-3736-MONOMER"/>
<reference evidence="1 2" key="1">
    <citation type="submission" date="2013-01" db="EMBL/GenBank/DDBJ databases">
        <authorList>
            <person name="Harkins D.M."/>
            <person name="Durkin A.S."/>
            <person name="Brinkac L.M."/>
            <person name="Haft D.H."/>
            <person name="Selengut J.D."/>
            <person name="Sanka R."/>
            <person name="DePew J."/>
            <person name="Purushe J."/>
            <person name="Picardeau M."/>
            <person name="Werts C."/>
            <person name="Goarant C."/>
            <person name="Vinetz J.M."/>
            <person name="Sutton G.G."/>
            <person name="Nierman W.C."/>
            <person name="Fouts D.E."/>
        </authorList>
    </citation>
    <scope>NUCLEOTIDE SEQUENCE [LARGE SCALE GENOMIC DNA]</scope>
    <source>
        <strain evidence="1 2">200701203</strain>
    </source>
</reference>
<comment type="caution">
    <text evidence="1">The sequence shown here is derived from an EMBL/GenBank/DDBJ whole genome shotgun (WGS) entry which is preliminary data.</text>
</comment>
<protein>
    <submittedName>
        <fullName evidence="1">Uncharacterized protein</fullName>
    </submittedName>
</protein>
<dbReference type="InterPro" id="IPR017850">
    <property type="entry name" value="Alkaline_phosphatase_core_sf"/>
</dbReference>
<evidence type="ECO:0000313" key="2">
    <source>
        <dbReference type="Proteomes" id="UP000011783"/>
    </source>
</evidence>
<dbReference type="Gene3D" id="3.40.720.10">
    <property type="entry name" value="Alkaline Phosphatase, subunit A"/>
    <property type="match status" value="1"/>
</dbReference>
<proteinExistence type="predicted"/>
<sequence>MNPSDSSELSNDDREQIRGLFQASIYSFDNSVGKILEHLKKKGFTIPP</sequence>
<dbReference type="EMBL" id="AKWO02000064">
    <property type="protein sequence ID" value="EMF99608.1"/>
    <property type="molecule type" value="Genomic_DNA"/>
</dbReference>